<dbReference type="Gene3D" id="3.30.450.20">
    <property type="entry name" value="PAS domain"/>
    <property type="match status" value="2"/>
</dbReference>
<dbReference type="SUPFAM" id="SSF55785">
    <property type="entry name" value="PYP-like sensor domain (PAS domain)"/>
    <property type="match status" value="2"/>
</dbReference>
<dbReference type="Pfam" id="PF07694">
    <property type="entry name" value="5TM-5TMR_LYT"/>
    <property type="match status" value="1"/>
</dbReference>
<feature type="transmembrane region" description="Helical" evidence="8">
    <location>
        <begin position="164"/>
        <end position="184"/>
    </location>
</feature>
<keyword evidence="12" id="KW-1185">Reference proteome</keyword>
<reference evidence="11 12" key="1">
    <citation type="submission" date="2016-09" db="EMBL/GenBank/DDBJ databases">
        <title>Rhizobium sp. nov., a novel species isolated from the rice rhizosphere.</title>
        <authorList>
            <person name="Zhao J."/>
            <person name="Zhang X."/>
        </authorList>
    </citation>
    <scope>NUCLEOTIDE SEQUENCE [LARGE SCALE GENOMIC DNA]</scope>
    <source>
        <strain evidence="11 12">1.7048</strain>
    </source>
</reference>
<dbReference type="PROSITE" id="PS50113">
    <property type="entry name" value="PAC"/>
    <property type="match status" value="1"/>
</dbReference>
<dbReference type="FunFam" id="3.30.70.270:FF:000001">
    <property type="entry name" value="Diguanylate cyclase domain protein"/>
    <property type="match status" value="1"/>
</dbReference>
<evidence type="ECO:0000256" key="7">
    <source>
        <dbReference type="ARBA" id="ARBA00034247"/>
    </source>
</evidence>
<dbReference type="InterPro" id="IPR035965">
    <property type="entry name" value="PAS-like_dom_sf"/>
</dbReference>
<evidence type="ECO:0000313" key="11">
    <source>
        <dbReference type="EMBL" id="OLP61646.1"/>
    </source>
</evidence>
<feature type="transmembrane region" description="Helical" evidence="8">
    <location>
        <begin position="95"/>
        <end position="120"/>
    </location>
</feature>
<evidence type="ECO:0000256" key="8">
    <source>
        <dbReference type="SAM" id="Phobius"/>
    </source>
</evidence>
<dbReference type="GO" id="GO:0052621">
    <property type="term" value="F:diguanylate cyclase activity"/>
    <property type="evidence" value="ECO:0007669"/>
    <property type="project" value="UniProtKB-EC"/>
</dbReference>
<evidence type="ECO:0000256" key="3">
    <source>
        <dbReference type="ARBA" id="ARBA00022475"/>
    </source>
</evidence>
<dbReference type="InterPro" id="IPR043128">
    <property type="entry name" value="Rev_trsase/Diguanyl_cyclase"/>
</dbReference>
<sequence length="636" mass="69027">MTVWHDLLSNLAIVALATGFWTLGHRHAAERGERAQQLVLGAIMAAGTVACMSLPFQFMDGVYLDTRYTFLAVSGFFGGPVAAALPLMAGLLRRAMIGGTGLSVAVPQMLAASAVGLLAHRHTSGRPIRYKDVVLLSVGVAVTGILGFYVKLSPSTWLGLTRGTTIPFALVLCGATQLAGLALLQERRRHDATVENRMYRSIIEALPDCLNAKDMAGRFIAANPATALLMGVATPDALIGRKDDDFYSLEVAERFRQAEVEALKTGAPLTVEQRFVRRNGSAAWLSTLKVPLRDRHGHLVGVITHNRDITEYKHLLQELSVAQSRLADAMASMADGLSMFDANGKLVYQNERLLELFPLTADVRQPGQSLFTIVKASIERGEEAAPSGWPEDVIERTVDVLSKPGDRALRLRDGRFIEARTRKTGEGGFLIVFSDITAQREREARLRDLNSRLKELAHTDGLTQLPNRRAFDQTLDSVFANALKRGTDLGLLMIDVDHFKRYNDTYGHPAGDECLRQITAVIETTLAPMTGSVVARYGGEEVAVILPMANLAETISVGSLLCNCVRDMRLEHAGHEHGVVTVSVGAAALRSIAAPEKEELLREADSALYAAKASGRDCVRSAITSDLVNTPGVSWN</sequence>
<dbReference type="InterPro" id="IPR013656">
    <property type="entry name" value="PAS_4"/>
</dbReference>
<accession>A0A1Q9B0X6</accession>
<dbReference type="EMBL" id="MKIP01000031">
    <property type="protein sequence ID" value="OLP61646.1"/>
    <property type="molecule type" value="Genomic_DNA"/>
</dbReference>
<organism evidence="11 12">
    <name type="scientific">Xaviernesmea oryzae</name>
    <dbReference type="NCBI Taxonomy" id="464029"/>
    <lineage>
        <taxon>Bacteria</taxon>
        <taxon>Pseudomonadati</taxon>
        <taxon>Pseudomonadota</taxon>
        <taxon>Alphaproteobacteria</taxon>
        <taxon>Hyphomicrobiales</taxon>
        <taxon>Rhizobiaceae</taxon>
        <taxon>Rhizobium/Agrobacterium group</taxon>
        <taxon>Xaviernesmea</taxon>
    </lineage>
</organism>
<dbReference type="InterPro" id="IPR001610">
    <property type="entry name" value="PAC"/>
</dbReference>
<dbReference type="CDD" id="cd01949">
    <property type="entry name" value="GGDEF"/>
    <property type="match status" value="1"/>
</dbReference>
<keyword evidence="5 8" id="KW-1133">Transmembrane helix</keyword>
<dbReference type="InterPro" id="IPR000160">
    <property type="entry name" value="GGDEF_dom"/>
</dbReference>
<feature type="transmembrane region" description="Helical" evidence="8">
    <location>
        <begin position="38"/>
        <end position="56"/>
    </location>
</feature>
<feature type="transmembrane region" description="Helical" evidence="8">
    <location>
        <begin position="68"/>
        <end position="89"/>
    </location>
</feature>
<feature type="domain" description="PAC" evidence="9">
    <location>
        <begin position="269"/>
        <end position="321"/>
    </location>
</feature>
<dbReference type="SMART" id="SM00091">
    <property type="entry name" value="PAS"/>
    <property type="match status" value="2"/>
</dbReference>
<evidence type="ECO:0000256" key="2">
    <source>
        <dbReference type="ARBA" id="ARBA00012528"/>
    </source>
</evidence>
<dbReference type="Proteomes" id="UP000186364">
    <property type="component" value="Unassembled WGS sequence"/>
</dbReference>
<dbReference type="Pfam" id="PF12860">
    <property type="entry name" value="PAS_7"/>
    <property type="match status" value="1"/>
</dbReference>
<dbReference type="GO" id="GO:0071555">
    <property type="term" value="P:cell wall organization"/>
    <property type="evidence" value="ECO:0007669"/>
    <property type="project" value="InterPro"/>
</dbReference>
<dbReference type="AlphaFoldDB" id="A0A1Q9B0X6"/>
<dbReference type="OrthoDB" id="9812260at2"/>
<dbReference type="NCBIfam" id="TIGR00229">
    <property type="entry name" value="sensory_box"/>
    <property type="match status" value="1"/>
</dbReference>
<dbReference type="InterPro" id="IPR011620">
    <property type="entry name" value="Sig_transdc_His_kinase_LytS_TM"/>
</dbReference>
<feature type="transmembrane region" description="Helical" evidence="8">
    <location>
        <begin position="132"/>
        <end position="152"/>
    </location>
</feature>
<dbReference type="GO" id="GO:0043709">
    <property type="term" value="P:cell adhesion involved in single-species biofilm formation"/>
    <property type="evidence" value="ECO:0007669"/>
    <property type="project" value="TreeGrafter"/>
</dbReference>
<evidence type="ECO:0000259" key="9">
    <source>
        <dbReference type="PROSITE" id="PS50113"/>
    </source>
</evidence>
<evidence type="ECO:0000259" key="10">
    <source>
        <dbReference type="PROSITE" id="PS50887"/>
    </source>
</evidence>
<evidence type="ECO:0000256" key="4">
    <source>
        <dbReference type="ARBA" id="ARBA00022692"/>
    </source>
</evidence>
<dbReference type="PANTHER" id="PTHR45138:SF9">
    <property type="entry name" value="DIGUANYLATE CYCLASE DGCM-RELATED"/>
    <property type="match status" value="1"/>
</dbReference>
<feature type="domain" description="GGDEF" evidence="10">
    <location>
        <begin position="487"/>
        <end position="624"/>
    </location>
</feature>
<dbReference type="NCBIfam" id="TIGR00254">
    <property type="entry name" value="GGDEF"/>
    <property type="match status" value="1"/>
</dbReference>
<name>A0A1Q9B0X6_9HYPH</name>
<keyword evidence="6 8" id="KW-0472">Membrane</keyword>
<dbReference type="PROSITE" id="PS50887">
    <property type="entry name" value="GGDEF"/>
    <property type="match status" value="1"/>
</dbReference>
<dbReference type="Pfam" id="PF08448">
    <property type="entry name" value="PAS_4"/>
    <property type="match status" value="1"/>
</dbReference>
<comment type="subcellular location">
    <subcellularLocation>
        <location evidence="1">Cell membrane</location>
        <topology evidence="1">Multi-pass membrane protein</topology>
    </subcellularLocation>
</comment>
<evidence type="ECO:0000256" key="1">
    <source>
        <dbReference type="ARBA" id="ARBA00004651"/>
    </source>
</evidence>
<comment type="catalytic activity">
    <reaction evidence="7">
        <text>2 GTP = 3',3'-c-di-GMP + 2 diphosphate</text>
        <dbReference type="Rhea" id="RHEA:24898"/>
        <dbReference type="ChEBI" id="CHEBI:33019"/>
        <dbReference type="ChEBI" id="CHEBI:37565"/>
        <dbReference type="ChEBI" id="CHEBI:58805"/>
        <dbReference type="EC" id="2.7.7.65"/>
    </reaction>
</comment>
<dbReference type="RefSeq" id="WP_075626309.1">
    <property type="nucleotide sequence ID" value="NZ_FOAM01000005.1"/>
</dbReference>
<dbReference type="GO" id="GO:0005886">
    <property type="term" value="C:plasma membrane"/>
    <property type="evidence" value="ECO:0007669"/>
    <property type="project" value="UniProtKB-SubCell"/>
</dbReference>
<evidence type="ECO:0000256" key="5">
    <source>
        <dbReference type="ARBA" id="ARBA00022989"/>
    </source>
</evidence>
<keyword evidence="3" id="KW-1003">Cell membrane</keyword>
<dbReference type="Gene3D" id="1.10.1760.20">
    <property type="match status" value="1"/>
</dbReference>
<evidence type="ECO:0000256" key="6">
    <source>
        <dbReference type="ARBA" id="ARBA00023136"/>
    </source>
</evidence>
<dbReference type="SMART" id="SM00086">
    <property type="entry name" value="PAC"/>
    <property type="match status" value="1"/>
</dbReference>
<dbReference type="SUPFAM" id="SSF55073">
    <property type="entry name" value="Nucleotide cyclase"/>
    <property type="match status" value="1"/>
</dbReference>
<gene>
    <name evidence="11" type="ORF">BJF93_08560</name>
</gene>
<dbReference type="Pfam" id="PF00990">
    <property type="entry name" value="GGDEF"/>
    <property type="match status" value="1"/>
</dbReference>
<dbReference type="GO" id="GO:1902201">
    <property type="term" value="P:negative regulation of bacterial-type flagellum-dependent cell motility"/>
    <property type="evidence" value="ECO:0007669"/>
    <property type="project" value="TreeGrafter"/>
</dbReference>
<evidence type="ECO:0000313" key="12">
    <source>
        <dbReference type="Proteomes" id="UP000186364"/>
    </source>
</evidence>
<dbReference type="EC" id="2.7.7.65" evidence="2"/>
<protein>
    <recommendedName>
        <fullName evidence="2">diguanylate cyclase</fullName>
        <ecNumber evidence="2">2.7.7.65</ecNumber>
    </recommendedName>
</protein>
<dbReference type="Gene3D" id="3.30.70.270">
    <property type="match status" value="1"/>
</dbReference>
<comment type="caution">
    <text evidence="11">The sequence shown here is derived from an EMBL/GenBank/DDBJ whole genome shotgun (WGS) entry which is preliminary data.</text>
</comment>
<dbReference type="InterPro" id="IPR000014">
    <property type="entry name" value="PAS"/>
</dbReference>
<proteinExistence type="predicted"/>
<dbReference type="CDD" id="cd00130">
    <property type="entry name" value="PAS"/>
    <property type="match status" value="1"/>
</dbReference>
<dbReference type="InterPro" id="IPR000700">
    <property type="entry name" value="PAS-assoc_C"/>
</dbReference>
<dbReference type="InterPro" id="IPR029787">
    <property type="entry name" value="Nucleotide_cyclase"/>
</dbReference>
<dbReference type="InterPro" id="IPR050469">
    <property type="entry name" value="Diguanylate_Cyclase"/>
</dbReference>
<dbReference type="SMART" id="SM00267">
    <property type="entry name" value="GGDEF"/>
    <property type="match status" value="1"/>
</dbReference>
<keyword evidence="4 8" id="KW-0812">Transmembrane</keyword>
<dbReference type="GO" id="GO:0000155">
    <property type="term" value="F:phosphorelay sensor kinase activity"/>
    <property type="evidence" value="ECO:0007669"/>
    <property type="project" value="InterPro"/>
</dbReference>
<dbReference type="PANTHER" id="PTHR45138">
    <property type="entry name" value="REGULATORY COMPONENTS OF SENSORY TRANSDUCTION SYSTEM"/>
    <property type="match status" value="1"/>
</dbReference>